<evidence type="ECO:0000313" key="1">
    <source>
        <dbReference type="EMBL" id="MCD9559454.1"/>
    </source>
</evidence>
<sequence length="106" mass="12024">KEERASDNNGRLQWVIVGDEHPSISSLFEKPERLKSFNASTGKVTTRVVEGRKGDDTNGRLQWVVVAYNGSSWHQSWSGHQSREQCNSRRIQWVVVVTMTILSVVV</sequence>
<reference evidence="1 2" key="1">
    <citation type="journal article" date="2021" name="BMC Genomics">
        <title>Datura genome reveals duplications of psychoactive alkaloid biosynthetic genes and high mutation rate following tissue culture.</title>
        <authorList>
            <person name="Rajewski A."/>
            <person name="Carter-House D."/>
            <person name="Stajich J."/>
            <person name="Litt A."/>
        </authorList>
    </citation>
    <scope>NUCLEOTIDE SEQUENCE [LARGE SCALE GENOMIC DNA]</scope>
    <source>
        <strain evidence="1">AR-01</strain>
    </source>
</reference>
<dbReference type="Proteomes" id="UP000823775">
    <property type="component" value="Unassembled WGS sequence"/>
</dbReference>
<name>A0ABS8UKW4_DATST</name>
<gene>
    <name evidence="1" type="ORF">HAX54_017413</name>
</gene>
<accession>A0ABS8UKW4</accession>
<keyword evidence="2" id="KW-1185">Reference proteome</keyword>
<organism evidence="1 2">
    <name type="scientific">Datura stramonium</name>
    <name type="common">Jimsonweed</name>
    <name type="synonym">Common thornapple</name>
    <dbReference type="NCBI Taxonomy" id="4076"/>
    <lineage>
        <taxon>Eukaryota</taxon>
        <taxon>Viridiplantae</taxon>
        <taxon>Streptophyta</taxon>
        <taxon>Embryophyta</taxon>
        <taxon>Tracheophyta</taxon>
        <taxon>Spermatophyta</taxon>
        <taxon>Magnoliopsida</taxon>
        <taxon>eudicotyledons</taxon>
        <taxon>Gunneridae</taxon>
        <taxon>Pentapetalae</taxon>
        <taxon>asterids</taxon>
        <taxon>lamiids</taxon>
        <taxon>Solanales</taxon>
        <taxon>Solanaceae</taxon>
        <taxon>Solanoideae</taxon>
        <taxon>Datureae</taxon>
        <taxon>Datura</taxon>
    </lineage>
</organism>
<dbReference type="EMBL" id="JACEIK010002153">
    <property type="protein sequence ID" value="MCD9559454.1"/>
    <property type="molecule type" value="Genomic_DNA"/>
</dbReference>
<proteinExistence type="predicted"/>
<feature type="non-terminal residue" evidence="1">
    <location>
        <position position="1"/>
    </location>
</feature>
<protein>
    <submittedName>
        <fullName evidence="1">Uncharacterized protein</fullName>
    </submittedName>
</protein>
<evidence type="ECO:0000313" key="2">
    <source>
        <dbReference type="Proteomes" id="UP000823775"/>
    </source>
</evidence>
<comment type="caution">
    <text evidence="1">The sequence shown here is derived from an EMBL/GenBank/DDBJ whole genome shotgun (WGS) entry which is preliminary data.</text>
</comment>